<gene>
    <name evidence="11" type="ORF">GJU41_19600</name>
</gene>
<evidence type="ECO:0000256" key="6">
    <source>
        <dbReference type="ARBA" id="ARBA00023136"/>
    </source>
</evidence>
<dbReference type="AlphaFoldDB" id="A0A6I2MG82"/>
<dbReference type="InterPro" id="IPR003439">
    <property type="entry name" value="ABC_transporter-like_ATP-bd"/>
</dbReference>
<keyword evidence="8" id="KW-0732">Signal</keyword>
<feature type="transmembrane region" description="Helical" evidence="7">
    <location>
        <begin position="533"/>
        <end position="550"/>
    </location>
</feature>
<dbReference type="PROSITE" id="PS50893">
    <property type="entry name" value="ABC_TRANSPORTER_2"/>
    <property type="match status" value="1"/>
</dbReference>
<evidence type="ECO:0000259" key="10">
    <source>
        <dbReference type="PROSITE" id="PS50929"/>
    </source>
</evidence>
<keyword evidence="4" id="KW-0067">ATP-binding</keyword>
<feature type="transmembrane region" description="Helical" evidence="7">
    <location>
        <begin position="717"/>
        <end position="739"/>
    </location>
</feature>
<dbReference type="InterPro" id="IPR027417">
    <property type="entry name" value="P-loop_NTPase"/>
</dbReference>
<dbReference type="SUPFAM" id="SSF52540">
    <property type="entry name" value="P-loop containing nucleoside triphosphate hydrolases"/>
    <property type="match status" value="1"/>
</dbReference>
<dbReference type="GO" id="GO:1904680">
    <property type="term" value="F:peptide transmembrane transporter activity"/>
    <property type="evidence" value="ECO:0007669"/>
    <property type="project" value="InterPro"/>
</dbReference>
<dbReference type="SUPFAM" id="SSF56601">
    <property type="entry name" value="beta-lactamase/transpeptidase-like"/>
    <property type="match status" value="1"/>
</dbReference>
<protein>
    <submittedName>
        <fullName evidence="11">Cyclic peptide export ABC transporter</fullName>
    </submittedName>
</protein>
<dbReference type="InterPro" id="IPR036640">
    <property type="entry name" value="ABC1_TM_sf"/>
</dbReference>
<comment type="subcellular location">
    <subcellularLocation>
        <location evidence="1">Cell membrane</location>
        <topology evidence="1">Multi-pass membrane protein</topology>
    </subcellularLocation>
</comment>
<keyword evidence="2 7" id="KW-0812">Transmembrane</keyword>
<evidence type="ECO:0000256" key="4">
    <source>
        <dbReference type="ARBA" id="ARBA00022840"/>
    </source>
</evidence>
<proteinExistence type="predicted"/>
<dbReference type="InterPro" id="IPR011527">
    <property type="entry name" value="ABC1_TM_dom"/>
</dbReference>
<dbReference type="InterPro" id="IPR012338">
    <property type="entry name" value="Beta-lactam/transpept-like"/>
</dbReference>
<keyword evidence="6 7" id="KW-0472">Membrane</keyword>
<dbReference type="PANTHER" id="PTHR46825">
    <property type="entry name" value="D-ALANYL-D-ALANINE-CARBOXYPEPTIDASE/ENDOPEPTIDASE AMPH"/>
    <property type="match status" value="1"/>
</dbReference>
<evidence type="ECO:0000313" key="12">
    <source>
        <dbReference type="Proteomes" id="UP000441585"/>
    </source>
</evidence>
<dbReference type="NCBIfam" id="TIGR01194">
    <property type="entry name" value="cyc_pep_trnsptr"/>
    <property type="match status" value="1"/>
</dbReference>
<evidence type="ECO:0000256" key="5">
    <source>
        <dbReference type="ARBA" id="ARBA00022989"/>
    </source>
</evidence>
<sequence>MRFLKKCGKLAVLTIIILSAILSPLNTSAATQTSDQKIKRIEEFIQKNMKKGNIPGMTVVIVEGDKTVYSKSFGYADKKNKVPVTSETSFEIASTSKAFTGLALLKLQQDGLLELDDPVSKFFPGFNAKYKGSNFEISLRQLLHHTSGLPWYTITNIPISQEPNALEEVVRNVNGVELNKRPGERFEYATINYAIVGAVIQEVTGQLFEDYMEKNIFKPLGLNNTTLYPSEVEKTLAVGYKNGFFQAREYQAPVFRGNLPAGYIIMDGNDLAKWLKYQLGSFQSPLSPLIMQTHVPDRTVPPSKFDFSSYAMGWADYQIGTGEVSKSGLNPNYSAYMVFRKKDQLAVGVLANNGTTLTYITGHGILDILYENTPTSPYEPDQSTDSAWSIIALFAIGYACAVLFAIFISLIDIIRKKRIWEPLNLKKTLHGLILFICLVPFVYGLYIIPEAMQGVSWTTAIVWSPYSFLIAAISVSLAIVLSSIYFLLSTLFPATNSNKNSIPLLVMMSLLSGIANAVVIFIINFSIGSEIPVRYLLYYFGLALAIYIFGRRLIEGKLVKITYNIIYQKRMELIDRILKSSFHKLERIDNGRIFATLNNDTELIGYSANVVVGFVTSLLTVICCFVYLGTISMWGTLLSIAVIAVIAALYSIVSSSANRYWEEARDTQNVYLKLIDEMLKGYKQLSMHGKKKAEFSEDVRVSSKQYRDKRIISRIKFTNSLIVGETLLILILGVVTFLFPTVFPDIKDFTLIKFIIVFLYLIGPINGLLQAVPEIMQIKISWKRINEFVKEVPMENEKEPIKNNLSEVDLFVEEIGFHNLTFEFNDVEKNFVIEPTSFVARKGEIIFITGGNGSGKTTLAKLMTGLYPPEEGYLTINGKSVDSSAVGEYYSTVFSDFHLFDKLYEINSAEKQEEINRYLKLLHLEEKVTINDGSFSTVNLSTGQRKRLALLICYLEDRPIYLFDEWAADQDPEFRKIFYQTLLPEMKEKGKIVFAITHDDNYFHVADRMLKMEMGKLKEIVPEVSY</sequence>
<feature type="transmembrane region" description="Helical" evidence="7">
    <location>
        <begin position="387"/>
        <end position="408"/>
    </location>
</feature>
<dbReference type="SUPFAM" id="SSF90123">
    <property type="entry name" value="ABC transporter transmembrane region"/>
    <property type="match status" value="1"/>
</dbReference>
<feature type="transmembrane region" description="Helical" evidence="7">
    <location>
        <begin position="429"/>
        <end position="448"/>
    </location>
</feature>
<organism evidence="11 12">
    <name type="scientific">Metabacillus idriensis</name>
    <dbReference type="NCBI Taxonomy" id="324768"/>
    <lineage>
        <taxon>Bacteria</taxon>
        <taxon>Bacillati</taxon>
        <taxon>Bacillota</taxon>
        <taxon>Bacilli</taxon>
        <taxon>Bacillales</taxon>
        <taxon>Bacillaceae</taxon>
        <taxon>Metabacillus</taxon>
    </lineage>
</organism>
<dbReference type="InterPro" id="IPR050491">
    <property type="entry name" value="AmpC-like"/>
</dbReference>
<keyword evidence="3" id="KW-0547">Nucleotide-binding</keyword>
<dbReference type="InterPro" id="IPR001466">
    <property type="entry name" value="Beta-lactam-related"/>
</dbReference>
<evidence type="ECO:0000313" key="11">
    <source>
        <dbReference type="EMBL" id="MRX56167.1"/>
    </source>
</evidence>
<feature type="domain" description="ABC transporter" evidence="9">
    <location>
        <begin position="815"/>
        <end position="1024"/>
    </location>
</feature>
<dbReference type="RefSeq" id="WP_154319313.1">
    <property type="nucleotide sequence ID" value="NZ_CAJGAA010000007.1"/>
</dbReference>
<dbReference type="PROSITE" id="PS50929">
    <property type="entry name" value="ABC_TM1F"/>
    <property type="match status" value="1"/>
</dbReference>
<dbReference type="EMBL" id="WKKF01000009">
    <property type="protein sequence ID" value="MRX56167.1"/>
    <property type="molecule type" value="Genomic_DNA"/>
</dbReference>
<name>A0A6I2MG82_9BACI</name>
<comment type="caution">
    <text evidence="11">The sequence shown here is derived from an EMBL/GenBank/DDBJ whole genome shotgun (WGS) entry which is preliminary data.</text>
</comment>
<dbReference type="GO" id="GO:0140359">
    <property type="term" value="F:ABC-type transporter activity"/>
    <property type="evidence" value="ECO:0007669"/>
    <property type="project" value="InterPro"/>
</dbReference>
<feature type="transmembrane region" description="Helical" evidence="7">
    <location>
        <begin position="634"/>
        <end position="653"/>
    </location>
</feature>
<dbReference type="Gene3D" id="1.20.1560.10">
    <property type="entry name" value="ABC transporter type 1, transmembrane domain"/>
    <property type="match status" value="1"/>
</dbReference>
<feature type="transmembrane region" description="Helical" evidence="7">
    <location>
        <begin position="504"/>
        <end position="527"/>
    </location>
</feature>
<accession>A0A6I2MG82</accession>
<feature type="transmembrane region" description="Helical" evidence="7">
    <location>
        <begin position="468"/>
        <end position="492"/>
    </location>
</feature>
<feature type="transmembrane region" description="Helical" evidence="7">
    <location>
        <begin position="751"/>
        <end position="769"/>
    </location>
</feature>
<feature type="domain" description="ABC transmembrane type-1" evidence="10">
    <location>
        <begin position="504"/>
        <end position="777"/>
    </location>
</feature>
<dbReference type="InterPro" id="IPR003593">
    <property type="entry name" value="AAA+_ATPase"/>
</dbReference>
<evidence type="ECO:0000256" key="7">
    <source>
        <dbReference type="SAM" id="Phobius"/>
    </source>
</evidence>
<dbReference type="SMART" id="SM00382">
    <property type="entry name" value="AAA"/>
    <property type="match status" value="1"/>
</dbReference>
<evidence type="ECO:0000256" key="1">
    <source>
        <dbReference type="ARBA" id="ARBA00004651"/>
    </source>
</evidence>
<dbReference type="Pfam" id="PF00005">
    <property type="entry name" value="ABC_tran"/>
    <property type="match status" value="1"/>
</dbReference>
<evidence type="ECO:0000259" key="9">
    <source>
        <dbReference type="PROSITE" id="PS50893"/>
    </source>
</evidence>
<feature type="signal peptide" evidence="8">
    <location>
        <begin position="1"/>
        <end position="29"/>
    </location>
</feature>
<dbReference type="Gene3D" id="3.40.710.10">
    <property type="entry name" value="DD-peptidase/beta-lactamase superfamily"/>
    <property type="match status" value="1"/>
</dbReference>
<feature type="chain" id="PRO_5026147763" evidence="8">
    <location>
        <begin position="30"/>
        <end position="1026"/>
    </location>
</feature>
<evidence type="ECO:0000256" key="8">
    <source>
        <dbReference type="SAM" id="SignalP"/>
    </source>
</evidence>
<dbReference type="GO" id="GO:0015833">
    <property type="term" value="P:peptide transport"/>
    <property type="evidence" value="ECO:0007669"/>
    <property type="project" value="InterPro"/>
</dbReference>
<reference evidence="11 12" key="1">
    <citation type="submission" date="2019-11" db="EMBL/GenBank/DDBJ databases">
        <title>Bacillus idriensis genome.</title>
        <authorList>
            <person name="Konopka E.N."/>
            <person name="Newman J.D."/>
        </authorList>
    </citation>
    <scope>NUCLEOTIDE SEQUENCE [LARGE SCALE GENOMIC DNA]</scope>
    <source>
        <strain evidence="11 12">DSM 19097</strain>
    </source>
</reference>
<dbReference type="Pfam" id="PF00144">
    <property type="entry name" value="Beta-lactamase"/>
    <property type="match status" value="1"/>
</dbReference>
<feature type="transmembrane region" description="Helical" evidence="7">
    <location>
        <begin position="603"/>
        <end position="628"/>
    </location>
</feature>
<dbReference type="GO" id="GO:0005886">
    <property type="term" value="C:plasma membrane"/>
    <property type="evidence" value="ECO:0007669"/>
    <property type="project" value="UniProtKB-SubCell"/>
</dbReference>
<dbReference type="Proteomes" id="UP000441585">
    <property type="component" value="Unassembled WGS sequence"/>
</dbReference>
<dbReference type="GO" id="GO:0005524">
    <property type="term" value="F:ATP binding"/>
    <property type="evidence" value="ECO:0007669"/>
    <property type="project" value="UniProtKB-KW"/>
</dbReference>
<dbReference type="InterPro" id="IPR005898">
    <property type="entry name" value="Cyc_pep_transpt_SyrD/YojI"/>
</dbReference>
<dbReference type="Gene3D" id="3.40.50.300">
    <property type="entry name" value="P-loop containing nucleotide triphosphate hydrolases"/>
    <property type="match status" value="1"/>
</dbReference>
<keyword evidence="12" id="KW-1185">Reference proteome</keyword>
<keyword evidence="5 7" id="KW-1133">Transmembrane helix</keyword>
<dbReference type="PANTHER" id="PTHR46825:SF11">
    <property type="entry name" value="PENICILLIN-BINDING PROTEIN 4"/>
    <property type="match status" value="1"/>
</dbReference>
<evidence type="ECO:0000256" key="3">
    <source>
        <dbReference type="ARBA" id="ARBA00022741"/>
    </source>
</evidence>
<dbReference type="GO" id="GO:0016887">
    <property type="term" value="F:ATP hydrolysis activity"/>
    <property type="evidence" value="ECO:0007669"/>
    <property type="project" value="InterPro"/>
</dbReference>
<evidence type="ECO:0000256" key="2">
    <source>
        <dbReference type="ARBA" id="ARBA00022692"/>
    </source>
</evidence>